<dbReference type="KEGG" id="paun:MJA45_21950"/>
<evidence type="ECO:0000313" key="2">
    <source>
        <dbReference type="Proteomes" id="UP001305702"/>
    </source>
</evidence>
<dbReference type="Proteomes" id="UP001305702">
    <property type="component" value="Chromosome"/>
</dbReference>
<proteinExistence type="predicted"/>
<protein>
    <submittedName>
        <fullName evidence="1">Uncharacterized protein</fullName>
    </submittedName>
</protein>
<dbReference type="EMBL" id="CP130318">
    <property type="protein sequence ID" value="WNQ10259.1"/>
    <property type="molecule type" value="Genomic_DNA"/>
</dbReference>
<gene>
    <name evidence="1" type="ORF">MJA45_21950</name>
</gene>
<evidence type="ECO:0000313" key="1">
    <source>
        <dbReference type="EMBL" id="WNQ10259.1"/>
    </source>
</evidence>
<name>A0AA96RGP1_9BACL</name>
<organism evidence="1 2">
    <name type="scientific">Paenibacillus aurantius</name>
    <dbReference type="NCBI Taxonomy" id="2918900"/>
    <lineage>
        <taxon>Bacteria</taxon>
        <taxon>Bacillati</taxon>
        <taxon>Bacillota</taxon>
        <taxon>Bacilli</taxon>
        <taxon>Bacillales</taxon>
        <taxon>Paenibacillaceae</taxon>
        <taxon>Paenibacillus</taxon>
    </lineage>
</organism>
<keyword evidence="2" id="KW-1185">Reference proteome</keyword>
<sequence>MTLGKAFRCMVVGFLFAVLALGLLPFLAAYELFQPIGLGEGFHEYVLSPLYQFAINFIEQSKS</sequence>
<reference evidence="1 2" key="1">
    <citation type="submission" date="2022-02" db="EMBL/GenBank/DDBJ databases">
        <title>Paenibacillus sp. MBLB1776 Whole Genome Shotgun Sequencing.</title>
        <authorList>
            <person name="Hwang C.Y."/>
            <person name="Cho E.-S."/>
            <person name="Seo M.-J."/>
        </authorList>
    </citation>
    <scope>NUCLEOTIDE SEQUENCE [LARGE SCALE GENOMIC DNA]</scope>
    <source>
        <strain evidence="1 2">MBLB1776</strain>
    </source>
</reference>
<accession>A0AA96RGP1</accession>
<dbReference type="AlphaFoldDB" id="A0AA96RGP1"/>
<dbReference type="RefSeq" id="WP_315604033.1">
    <property type="nucleotide sequence ID" value="NZ_CP130318.1"/>
</dbReference>